<dbReference type="PANTHER" id="PTHR43591">
    <property type="entry name" value="METHYLTRANSFERASE"/>
    <property type="match status" value="1"/>
</dbReference>
<evidence type="ECO:0000313" key="3">
    <source>
        <dbReference type="Proteomes" id="UP000255234"/>
    </source>
</evidence>
<organism evidence="2 3">
    <name type="scientific">Megamonas hypermegale</name>
    <dbReference type="NCBI Taxonomy" id="158847"/>
    <lineage>
        <taxon>Bacteria</taxon>
        <taxon>Bacillati</taxon>
        <taxon>Bacillota</taxon>
        <taxon>Negativicutes</taxon>
        <taxon>Selenomonadales</taxon>
        <taxon>Selenomonadaceae</taxon>
        <taxon>Megamonas</taxon>
    </lineage>
</organism>
<sequence length="245" mass="29045">METKIKDRIINYWTKRSENFAQLRQEELHSYMSELWLTEITKYLPQRPCKILDVGTGTGFFANLLAQYHHEVEGIDLTASMIEQAKQSLTKLQQHDYKINFQVMDAENLYFADNTFDVVISRNLTWTLPNPQKAYSEWYRVLKPQGILLNFDADYGNEQFYQTKIENLPLNHAHRQVKPTLMQECDLIKNSLEISSKIRPDWDLRILKQLQFKDVFADTNIGQRIYKHQDKFYNPAPVFLIYAQK</sequence>
<keyword evidence="2" id="KW-0808">Transferase</keyword>
<dbReference type="Pfam" id="PF08241">
    <property type="entry name" value="Methyltransf_11"/>
    <property type="match status" value="1"/>
</dbReference>
<dbReference type="EC" id="2.1.1.-" evidence="2"/>
<reference evidence="2 3" key="1">
    <citation type="submission" date="2018-06" db="EMBL/GenBank/DDBJ databases">
        <authorList>
            <consortium name="Pathogen Informatics"/>
            <person name="Doyle S."/>
        </authorList>
    </citation>
    <scope>NUCLEOTIDE SEQUENCE [LARGE SCALE GENOMIC DNA]</scope>
    <source>
        <strain evidence="2 3">NCTC10571</strain>
    </source>
</reference>
<dbReference type="InterPro" id="IPR029063">
    <property type="entry name" value="SAM-dependent_MTases_sf"/>
</dbReference>
<keyword evidence="2" id="KW-0489">Methyltransferase</keyword>
<dbReference type="EMBL" id="UGPP01000001">
    <property type="protein sequence ID" value="STY70607.1"/>
    <property type="molecule type" value="Genomic_DNA"/>
</dbReference>
<dbReference type="AlphaFoldDB" id="A0A378NRY7"/>
<dbReference type="SUPFAM" id="SSF53335">
    <property type="entry name" value="S-adenosyl-L-methionine-dependent methyltransferases"/>
    <property type="match status" value="1"/>
</dbReference>
<evidence type="ECO:0000259" key="1">
    <source>
        <dbReference type="Pfam" id="PF08241"/>
    </source>
</evidence>
<name>A0A378NRY7_9FIRM</name>
<gene>
    <name evidence="2" type="primary">ycgJ</name>
    <name evidence="2" type="ORF">NCTC10571_00747</name>
</gene>
<evidence type="ECO:0000313" key="2">
    <source>
        <dbReference type="EMBL" id="STY70607.1"/>
    </source>
</evidence>
<protein>
    <submittedName>
        <fullName evidence="2">Uncharacterized methyltransferase ycgJ</fullName>
        <ecNumber evidence="2">2.1.1.-</ecNumber>
    </submittedName>
</protein>
<dbReference type="Gene3D" id="3.40.50.150">
    <property type="entry name" value="Vaccinia Virus protein VP39"/>
    <property type="match status" value="1"/>
</dbReference>
<dbReference type="Proteomes" id="UP000255234">
    <property type="component" value="Unassembled WGS sequence"/>
</dbReference>
<feature type="domain" description="Methyltransferase type 11" evidence="1">
    <location>
        <begin position="52"/>
        <end position="149"/>
    </location>
</feature>
<dbReference type="CDD" id="cd02440">
    <property type="entry name" value="AdoMet_MTases"/>
    <property type="match status" value="1"/>
</dbReference>
<accession>A0A378NRY7</accession>
<proteinExistence type="predicted"/>
<dbReference type="GO" id="GO:0008757">
    <property type="term" value="F:S-adenosylmethionine-dependent methyltransferase activity"/>
    <property type="evidence" value="ECO:0007669"/>
    <property type="project" value="InterPro"/>
</dbReference>
<dbReference type="InterPro" id="IPR013216">
    <property type="entry name" value="Methyltransf_11"/>
</dbReference>
<dbReference type="RefSeq" id="WP_115151171.1">
    <property type="nucleotide sequence ID" value="NZ_UGPP01000001.1"/>
</dbReference>
<dbReference type="PANTHER" id="PTHR43591:SF24">
    <property type="entry name" value="2-METHOXY-6-POLYPRENYL-1,4-BENZOQUINOL METHYLASE, MITOCHONDRIAL"/>
    <property type="match status" value="1"/>
</dbReference>
<dbReference type="GO" id="GO:0032259">
    <property type="term" value="P:methylation"/>
    <property type="evidence" value="ECO:0007669"/>
    <property type="project" value="UniProtKB-KW"/>
</dbReference>